<name>A0A0H2XC90_XANC8</name>
<keyword evidence="4" id="KW-0472">Membrane</keyword>
<proteinExistence type="predicted"/>
<dbReference type="HOGENOM" id="CLU_041408_3_0_6"/>
<dbReference type="PROSITE" id="PS01124">
    <property type="entry name" value="HTH_ARAC_FAMILY_2"/>
    <property type="match status" value="1"/>
</dbReference>
<feature type="transmembrane region" description="Helical" evidence="4">
    <location>
        <begin position="195"/>
        <end position="213"/>
    </location>
</feature>
<dbReference type="SMART" id="SM00342">
    <property type="entry name" value="HTH_ARAC"/>
    <property type="match status" value="1"/>
</dbReference>
<evidence type="ECO:0000313" key="7">
    <source>
        <dbReference type="Proteomes" id="UP000000420"/>
    </source>
</evidence>
<gene>
    <name evidence="6" type="ordered locus">XC_4163</name>
</gene>
<feature type="transmembrane region" description="Helical" evidence="4">
    <location>
        <begin position="87"/>
        <end position="106"/>
    </location>
</feature>
<organism evidence="6 7">
    <name type="scientific">Xanthomonas campestris pv. campestris (strain 8004)</name>
    <dbReference type="NCBI Taxonomy" id="314565"/>
    <lineage>
        <taxon>Bacteria</taxon>
        <taxon>Pseudomonadati</taxon>
        <taxon>Pseudomonadota</taxon>
        <taxon>Gammaproteobacteria</taxon>
        <taxon>Lysobacterales</taxon>
        <taxon>Lysobacteraceae</taxon>
        <taxon>Xanthomonas</taxon>
    </lineage>
</organism>
<dbReference type="GO" id="GO:0003700">
    <property type="term" value="F:DNA-binding transcription factor activity"/>
    <property type="evidence" value="ECO:0007669"/>
    <property type="project" value="InterPro"/>
</dbReference>
<dbReference type="KEGG" id="xcb:XC_4163"/>
<dbReference type="PROSITE" id="PS00041">
    <property type="entry name" value="HTH_ARAC_FAMILY_1"/>
    <property type="match status" value="1"/>
</dbReference>
<dbReference type="InterPro" id="IPR018060">
    <property type="entry name" value="HTH_AraC"/>
</dbReference>
<dbReference type="SUPFAM" id="SSF46689">
    <property type="entry name" value="Homeodomain-like"/>
    <property type="match status" value="1"/>
</dbReference>
<dbReference type="InterPro" id="IPR009057">
    <property type="entry name" value="Homeodomain-like_sf"/>
</dbReference>
<keyword evidence="3" id="KW-0804">Transcription</keyword>
<evidence type="ECO:0000256" key="1">
    <source>
        <dbReference type="ARBA" id="ARBA00023015"/>
    </source>
</evidence>
<evidence type="ECO:0000256" key="2">
    <source>
        <dbReference type="ARBA" id="ARBA00023125"/>
    </source>
</evidence>
<dbReference type="AlphaFoldDB" id="A0A0H2XC90"/>
<feature type="domain" description="HTH araC/xylS-type" evidence="5">
    <location>
        <begin position="326"/>
        <end position="412"/>
    </location>
</feature>
<feature type="transmembrane region" description="Helical" evidence="4">
    <location>
        <begin position="25"/>
        <end position="48"/>
    </location>
</feature>
<evidence type="ECO:0000313" key="6">
    <source>
        <dbReference type="EMBL" id="AAY51202.1"/>
    </source>
</evidence>
<keyword evidence="4" id="KW-0812">Transmembrane</keyword>
<feature type="transmembrane region" description="Helical" evidence="4">
    <location>
        <begin position="118"/>
        <end position="134"/>
    </location>
</feature>
<keyword evidence="2" id="KW-0238">DNA-binding</keyword>
<keyword evidence="1" id="KW-0805">Transcription regulation</keyword>
<dbReference type="Pfam" id="PF12833">
    <property type="entry name" value="HTH_18"/>
    <property type="match status" value="1"/>
</dbReference>
<evidence type="ECO:0000256" key="4">
    <source>
        <dbReference type="SAM" id="Phobius"/>
    </source>
</evidence>
<protein>
    <submittedName>
        <fullName evidence="6">Transcriptional regulator araC family</fullName>
    </submittedName>
</protein>
<feature type="transmembrane region" description="Helical" evidence="4">
    <location>
        <begin position="233"/>
        <end position="251"/>
    </location>
</feature>
<dbReference type="PANTHER" id="PTHR43280:SF28">
    <property type="entry name" value="HTH-TYPE TRANSCRIPTIONAL ACTIVATOR RHAS"/>
    <property type="match status" value="1"/>
</dbReference>
<evidence type="ECO:0000259" key="5">
    <source>
        <dbReference type="PROSITE" id="PS01124"/>
    </source>
</evidence>
<sequence length="417" mass="46770">MHRAADAGLYSARSAQRDDMSSISFGMWSTSLLLGSAHGVIGAGLLLWAPRNRIANRCLAALLLVVVALITPYTLGYAGAYDAYPDLTYAPLFWELAIGPLVWLYVRQLARAHLPRRWALHLLPALLQGGYYAWLFTWPLQRKWAWDDAVQRPWIAPLQDALVLLSLGVYLLMAWREYLSYQRWLEHHSGAREELRLPWLRGFLLAASALLLLRLGFTVSDRWWHRLSYFDEFPRYLATVAVVYYLGLEGWRHARARYPRRDLLLSGDALADAPARAGSAPPVVPLPEHASAPAGLAVVSATQEKDWHAFGARIAAEVDAHGWWREPDLSLPELARRMGTNSNYLSRGLNEGLGQTFSGFINGLRIAEARRLLAGDQDILTIALAVGFGSKASFNRVFRASLQCTPSDYRRSQRPIA</sequence>
<reference evidence="6 7" key="1">
    <citation type="journal article" date="2005" name="Genome Res.">
        <title>Comparative and functional genomic analyses of the pathogenicity of phytopathogen Xanthomonas campestris pv. campestris.</title>
        <authorList>
            <person name="Qian W."/>
            <person name="Jia Y."/>
            <person name="Ren S.X."/>
            <person name="He Y.Q."/>
            <person name="Feng J.X."/>
            <person name="Lu L.F."/>
            <person name="Sun Q."/>
            <person name="Ying G."/>
            <person name="Tang D.J."/>
            <person name="Tang H."/>
            <person name="Wu W."/>
            <person name="Hao P."/>
            <person name="Wang L."/>
            <person name="Jiang B.L."/>
            <person name="Zeng S."/>
            <person name="Gu W.Y."/>
            <person name="Lu G."/>
            <person name="Rong L."/>
            <person name="Tian Y."/>
            <person name="Yao Z."/>
            <person name="Fu G."/>
            <person name="Chen B."/>
            <person name="Fang R."/>
            <person name="Qiang B."/>
            <person name="Chen Z."/>
            <person name="Zhao G.P."/>
            <person name="Tang J.L."/>
            <person name="He C."/>
        </authorList>
    </citation>
    <scope>NUCLEOTIDE SEQUENCE [LARGE SCALE GENOMIC DNA]</scope>
    <source>
        <strain evidence="6 7">8004</strain>
    </source>
</reference>
<dbReference type="Gene3D" id="1.10.10.60">
    <property type="entry name" value="Homeodomain-like"/>
    <property type="match status" value="1"/>
</dbReference>
<dbReference type="GO" id="GO:0043565">
    <property type="term" value="F:sequence-specific DNA binding"/>
    <property type="evidence" value="ECO:0007669"/>
    <property type="project" value="InterPro"/>
</dbReference>
<feature type="transmembrane region" description="Helical" evidence="4">
    <location>
        <begin position="154"/>
        <end position="175"/>
    </location>
</feature>
<dbReference type="InterPro" id="IPR018062">
    <property type="entry name" value="HTH_AraC-typ_CS"/>
</dbReference>
<accession>A0A0H2XC90</accession>
<dbReference type="PANTHER" id="PTHR43280">
    <property type="entry name" value="ARAC-FAMILY TRANSCRIPTIONAL REGULATOR"/>
    <property type="match status" value="1"/>
</dbReference>
<evidence type="ECO:0000256" key="3">
    <source>
        <dbReference type="ARBA" id="ARBA00023163"/>
    </source>
</evidence>
<dbReference type="Proteomes" id="UP000000420">
    <property type="component" value="Chromosome"/>
</dbReference>
<feature type="transmembrane region" description="Helical" evidence="4">
    <location>
        <begin position="60"/>
        <end position="81"/>
    </location>
</feature>
<dbReference type="EMBL" id="CP000050">
    <property type="protein sequence ID" value="AAY51202.1"/>
    <property type="molecule type" value="Genomic_DNA"/>
</dbReference>
<keyword evidence="4" id="KW-1133">Transmembrane helix</keyword>